<dbReference type="PANTHER" id="PTHR43437">
    <property type="entry name" value="HYDROXYACYL-THIOESTER DEHYDRATASE TYPE 2, MITOCHONDRIAL-RELATED"/>
    <property type="match status" value="1"/>
</dbReference>
<dbReference type="CDD" id="cd03449">
    <property type="entry name" value="R_hydratase"/>
    <property type="match status" value="1"/>
</dbReference>
<dbReference type="PANTHER" id="PTHR43437:SF3">
    <property type="entry name" value="HYDROXYACYL-THIOESTER DEHYDRATASE TYPE 2, MITOCHONDRIAL"/>
    <property type="match status" value="1"/>
</dbReference>
<gene>
    <name evidence="2" type="ORF">EZH22_21710</name>
</gene>
<dbReference type="InterPro" id="IPR002539">
    <property type="entry name" value="MaoC-like_dom"/>
</dbReference>
<protein>
    <submittedName>
        <fullName evidence="2">MaoC family dehydratase</fullName>
    </submittedName>
</protein>
<accession>A0A974PLP6</accession>
<organism evidence="2 3">
    <name type="scientific">Xanthobacter dioxanivorans</name>
    <dbReference type="NCBI Taxonomy" id="2528964"/>
    <lineage>
        <taxon>Bacteria</taxon>
        <taxon>Pseudomonadati</taxon>
        <taxon>Pseudomonadota</taxon>
        <taxon>Alphaproteobacteria</taxon>
        <taxon>Hyphomicrobiales</taxon>
        <taxon>Xanthobacteraceae</taxon>
        <taxon>Xanthobacter</taxon>
    </lineage>
</organism>
<sequence length="144" mass="15677">MYEIKHFAELKVGDRVRVSKTVTEADGSLYIAATGDFGPVHIDEAFASGTRFGQRLAPGIMVAGLCTSVLTAELAGILGVSIEDRFWFTGPVFYGDTITIDVWIAERDEATRTLTWEASAVNEAGQEVLKARATLKFPRPRPVA</sequence>
<reference evidence="2 3" key="1">
    <citation type="submission" date="2020-10" db="EMBL/GenBank/DDBJ databases">
        <title>Degradation of 1,4-Dioxane by Xanthobacter sp. YN2, via a Novel Group-2 Soluble Di-Iron Monooxygenase.</title>
        <authorList>
            <person name="Ma F."/>
            <person name="Wang Y."/>
            <person name="Yang J."/>
            <person name="Guo H."/>
            <person name="Su D."/>
            <person name="Yu L."/>
        </authorList>
    </citation>
    <scope>NUCLEOTIDE SEQUENCE [LARGE SCALE GENOMIC DNA]</scope>
    <source>
        <strain evidence="2 3">YN2</strain>
    </source>
</reference>
<evidence type="ECO:0000259" key="1">
    <source>
        <dbReference type="Pfam" id="PF01575"/>
    </source>
</evidence>
<feature type="domain" description="MaoC-like" evidence="1">
    <location>
        <begin position="17"/>
        <end position="113"/>
    </location>
</feature>
<dbReference type="GO" id="GO:0006633">
    <property type="term" value="P:fatty acid biosynthetic process"/>
    <property type="evidence" value="ECO:0007669"/>
    <property type="project" value="TreeGrafter"/>
</dbReference>
<dbReference type="Pfam" id="PF01575">
    <property type="entry name" value="MaoC_dehydratas"/>
    <property type="match status" value="1"/>
</dbReference>
<dbReference type="KEGG" id="xdi:EZH22_21710"/>
<dbReference type="Gene3D" id="3.10.129.10">
    <property type="entry name" value="Hotdog Thioesterase"/>
    <property type="match status" value="1"/>
</dbReference>
<dbReference type="Proteomes" id="UP000596427">
    <property type="component" value="Chromosome"/>
</dbReference>
<name>A0A974PLP6_9HYPH</name>
<dbReference type="RefSeq" id="WP_203192509.1">
    <property type="nucleotide sequence ID" value="NZ_CP063362.1"/>
</dbReference>
<dbReference type="EMBL" id="CP063362">
    <property type="protein sequence ID" value="QRG05643.1"/>
    <property type="molecule type" value="Genomic_DNA"/>
</dbReference>
<dbReference type="InterPro" id="IPR029069">
    <property type="entry name" value="HotDog_dom_sf"/>
</dbReference>
<keyword evidence="3" id="KW-1185">Reference proteome</keyword>
<dbReference type="AlphaFoldDB" id="A0A974PLP6"/>
<proteinExistence type="predicted"/>
<dbReference type="InterPro" id="IPR050965">
    <property type="entry name" value="UPF0336/Enoyl-CoA_hydratase"/>
</dbReference>
<dbReference type="GO" id="GO:0019171">
    <property type="term" value="F:(3R)-hydroxyacyl-[acyl-carrier-protein] dehydratase activity"/>
    <property type="evidence" value="ECO:0007669"/>
    <property type="project" value="TreeGrafter"/>
</dbReference>
<evidence type="ECO:0000313" key="3">
    <source>
        <dbReference type="Proteomes" id="UP000596427"/>
    </source>
</evidence>
<evidence type="ECO:0000313" key="2">
    <source>
        <dbReference type="EMBL" id="QRG05643.1"/>
    </source>
</evidence>
<dbReference type="SUPFAM" id="SSF54637">
    <property type="entry name" value="Thioesterase/thiol ester dehydrase-isomerase"/>
    <property type="match status" value="1"/>
</dbReference>